<name>A0A1G8GYA6_9FLAO</name>
<evidence type="ECO:0000313" key="2">
    <source>
        <dbReference type="EMBL" id="SDH99383.1"/>
    </source>
</evidence>
<reference evidence="3" key="1">
    <citation type="submission" date="2016-10" db="EMBL/GenBank/DDBJ databases">
        <authorList>
            <person name="Varghese N."/>
            <person name="Submissions S."/>
        </authorList>
    </citation>
    <scope>NUCLEOTIDE SEQUENCE [LARGE SCALE GENOMIC DNA]</scope>
    <source>
        <strain evidence="3">DSM 15363</strain>
    </source>
</reference>
<feature type="signal peptide" evidence="1">
    <location>
        <begin position="1"/>
        <end position="20"/>
    </location>
</feature>
<dbReference type="OrthoDB" id="1415142at2"/>
<dbReference type="EMBL" id="FNCZ01000006">
    <property type="protein sequence ID" value="SDH99383.1"/>
    <property type="molecule type" value="Genomic_DNA"/>
</dbReference>
<dbReference type="STRING" id="262004.SAMN04489796_10666"/>
<dbReference type="AlphaFoldDB" id="A0A1G8GYA6"/>
<keyword evidence="1" id="KW-0732">Signal</keyword>
<protein>
    <submittedName>
        <fullName evidence="2">Uncharacterized protein</fullName>
    </submittedName>
</protein>
<gene>
    <name evidence="2" type="ORF">SAMN04489796_10666</name>
</gene>
<evidence type="ECO:0000256" key="1">
    <source>
        <dbReference type="SAM" id="SignalP"/>
    </source>
</evidence>
<feature type="chain" id="PRO_5011586119" evidence="1">
    <location>
        <begin position="21"/>
        <end position="299"/>
    </location>
</feature>
<dbReference type="Proteomes" id="UP000199492">
    <property type="component" value="Unassembled WGS sequence"/>
</dbReference>
<accession>A0A1G8GYA6</accession>
<dbReference type="RefSeq" id="WP_139181081.1">
    <property type="nucleotide sequence ID" value="NZ_FNCZ01000006.1"/>
</dbReference>
<proteinExistence type="predicted"/>
<keyword evidence="3" id="KW-1185">Reference proteome</keyword>
<organism evidence="2 3">
    <name type="scientific">Winogradskyella thalassocola</name>
    <dbReference type="NCBI Taxonomy" id="262004"/>
    <lineage>
        <taxon>Bacteria</taxon>
        <taxon>Pseudomonadati</taxon>
        <taxon>Bacteroidota</taxon>
        <taxon>Flavobacteriia</taxon>
        <taxon>Flavobacteriales</taxon>
        <taxon>Flavobacteriaceae</taxon>
        <taxon>Winogradskyella</taxon>
    </lineage>
</organism>
<sequence>MNNLIVKLLFLLFAFNMSYSQPWMTNLDIAQNLAITQNKMVLMVWEESTKYPYGVLAKDDTGKTVFIESLFESEILSPLIWEHFVPVIVSEYKYADLYEDIKDKRSQKYIDKFNDDSIKIMDVNGNILNVSSDPENFQNITTIINDYAINTEFMAPELIGYNSKKDFYSAYYLASKYLDFSMYMKDDIRSELVDLGIIYLNEATELIATEPTDDQQALTQRIALLDLQQYLILKRPKKVLRQLKKMDAESIETTNASFVAFLYYTVYKILNDETNAALWESKISSVNLKKAQLLINLNS</sequence>
<evidence type="ECO:0000313" key="3">
    <source>
        <dbReference type="Proteomes" id="UP000199492"/>
    </source>
</evidence>